<name>A0A1L4CZN9_9BACT</name>
<feature type="domain" description="Cdc24/Scd1 N-terminal" evidence="1">
    <location>
        <begin position="55"/>
        <end position="123"/>
    </location>
</feature>
<dbReference type="InterPro" id="IPR010481">
    <property type="entry name" value="Cdc24/Scd1_N"/>
</dbReference>
<sequence>MVEKTVFHGVSFYETINSELSKAFVFSSLKNEFLCFWDKWRKLHTQLFKELHLGVYNTSENENQLNIIAQKFMTQRKAMISSFLQVIKNHPNYDKNEINLFKNTIADHDDKFTKLLKQILELLSKDLNKIQSHRKVTSAYIHSQAYLGG</sequence>
<dbReference type="OrthoDB" id="5296188at2"/>
<dbReference type="KEGG" id="saqi:AXG55_05590"/>
<keyword evidence="3" id="KW-1185">Reference proteome</keyword>
<dbReference type="AlphaFoldDB" id="A0A1L4CZN9"/>
<proteinExistence type="predicted"/>
<dbReference type="RefSeq" id="WP_148697137.1">
    <property type="nucleotide sequence ID" value="NZ_CP017834.1"/>
</dbReference>
<dbReference type="EMBL" id="CP017834">
    <property type="protein sequence ID" value="APJ03405.1"/>
    <property type="molecule type" value="Genomic_DNA"/>
</dbReference>
<evidence type="ECO:0000313" key="3">
    <source>
        <dbReference type="Proteomes" id="UP000184731"/>
    </source>
</evidence>
<gene>
    <name evidence="2" type="ORF">AXG55_05590</name>
</gene>
<accession>A0A1L4CZN9</accession>
<dbReference type="Proteomes" id="UP000184731">
    <property type="component" value="Chromosome"/>
</dbReference>
<dbReference type="Pfam" id="PF06395">
    <property type="entry name" value="CDC24"/>
    <property type="match status" value="1"/>
</dbReference>
<reference evidence="2 3" key="1">
    <citation type="submission" date="2016-10" db="EMBL/GenBank/DDBJ databases">
        <title>Silvanigrella aquatica sp. nov., isolated from a freshwater lake located in the Black Forest, Germany, description of Silvanigrellaceae fam. nov., Silvanigrellales ord. nov., reclassification of the order Bdellovibrionales in the class Oligoflexia, reclassification of the families Bacteriovoracaceae and Halobacteriovoraceae in the new order Bacteriovoracales ord. nov., and reclassification of the family Pseudobacteriovoracaceae in the order Oligoflexiales.</title>
        <authorList>
            <person name="Hahn M.W."/>
            <person name="Schmidt J."/>
            <person name="Koll U."/>
            <person name="Rohde M."/>
            <person name="Verbag S."/>
            <person name="Pitt A."/>
            <person name="Nakai R."/>
            <person name="Naganuma T."/>
            <person name="Lang E."/>
        </authorList>
    </citation>
    <scope>NUCLEOTIDE SEQUENCE [LARGE SCALE GENOMIC DNA]</scope>
    <source>
        <strain evidence="2 3">MWH-Nonnen-W8red</strain>
    </source>
</reference>
<protein>
    <recommendedName>
        <fullName evidence="1">Cdc24/Scd1 N-terminal domain-containing protein</fullName>
    </recommendedName>
</protein>
<evidence type="ECO:0000313" key="2">
    <source>
        <dbReference type="EMBL" id="APJ03405.1"/>
    </source>
</evidence>
<dbReference type="STRING" id="1915309.AXG55_05590"/>
<organism evidence="2 3">
    <name type="scientific">Silvanigrella aquatica</name>
    <dbReference type="NCBI Taxonomy" id="1915309"/>
    <lineage>
        <taxon>Bacteria</taxon>
        <taxon>Pseudomonadati</taxon>
        <taxon>Bdellovibrionota</taxon>
        <taxon>Oligoflexia</taxon>
        <taxon>Silvanigrellales</taxon>
        <taxon>Silvanigrellaceae</taxon>
        <taxon>Silvanigrella</taxon>
    </lineage>
</organism>
<evidence type="ECO:0000259" key="1">
    <source>
        <dbReference type="Pfam" id="PF06395"/>
    </source>
</evidence>